<name>A0ABY6TIF7_9PAST</name>
<dbReference type="RefSeq" id="WP_135709551.1">
    <property type="nucleotide sequence ID" value="NZ_CABFKI010000003.1"/>
</dbReference>
<dbReference type="GeneID" id="86155120"/>
<organism evidence="1 2">
    <name type="scientific">Actinobacillus porcinus</name>
    <dbReference type="NCBI Taxonomy" id="51048"/>
    <lineage>
        <taxon>Bacteria</taxon>
        <taxon>Pseudomonadati</taxon>
        <taxon>Pseudomonadota</taxon>
        <taxon>Gammaproteobacteria</taxon>
        <taxon>Pasteurellales</taxon>
        <taxon>Pasteurellaceae</taxon>
        <taxon>Actinobacillus</taxon>
    </lineage>
</organism>
<dbReference type="EMBL" id="CABFKI010000003">
    <property type="protein sequence ID" value="VTU06964.1"/>
    <property type="molecule type" value="Genomic_DNA"/>
</dbReference>
<dbReference type="InterPro" id="IPR007833">
    <property type="entry name" value="Capsule_polysaccharide_synth"/>
</dbReference>
<evidence type="ECO:0000313" key="2">
    <source>
        <dbReference type="Proteomes" id="UP000308167"/>
    </source>
</evidence>
<sequence length="404" mass="47655">MLKHYLDELVASSKNIVLLQGPIGHFFKDLSRWLEQQNKSVYKINFNGGDEYFYFKNHKNTINYQQSIQDWECFLVHFIKQNHIDSILCFGDHRPYHKIAKRICEKYGVQFWVFEEGYFRPHYVTLEKQGVNAFSPIPKNAKFFLENHYQALPEPIAPKPLAKGFLPMAENAIKYYSAAFCKQKKYPHYQHHKELSLIYYIRLWITSGIKRLYYYSRDYQFSQKVTNNELGDFFIVPLQVYDDSQVRVHCDFKNVEHFLSEVLISFAKHAPEKLNLIIKHHPMDRGFIDYTNTINEICDQYPQIKNRVFYVHDVPMPVFLRKAKGMVTLNSTSGLSALLHHVPTITLGRANYDIAGLTYQGTLANFWQNPTPPNTELFEAYRKFHLYKTQINGSFYTNVCLNSY</sequence>
<dbReference type="Pfam" id="PF05159">
    <property type="entry name" value="Capsule_synth"/>
    <property type="match status" value="1"/>
</dbReference>
<evidence type="ECO:0000313" key="1">
    <source>
        <dbReference type="EMBL" id="VTU06964.1"/>
    </source>
</evidence>
<comment type="caution">
    <text evidence="1">The sequence shown here is derived from an EMBL/GenBank/DDBJ whole genome shotgun (WGS) entry which is preliminary data.</text>
</comment>
<reference evidence="1 2" key="1">
    <citation type="submission" date="2019-05" db="EMBL/GenBank/DDBJ databases">
        <authorList>
            <consortium name="Pathogen Informatics"/>
        </authorList>
    </citation>
    <scope>NUCLEOTIDE SEQUENCE [LARGE SCALE GENOMIC DNA]</scope>
    <source>
        <strain evidence="1 2">NM319</strain>
    </source>
</reference>
<keyword evidence="2" id="KW-1185">Reference proteome</keyword>
<proteinExistence type="predicted"/>
<dbReference type="CDD" id="cd16441">
    <property type="entry name" value="beta_Kdo_transferase_KpsS"/>
    <property type="match status" value="1"/>
</dbReference>
<protein>
    <submittedName>
        <fullName evidence="1">Capsule polysaccharide modification protein HcsB</fullName>
    </submittedName>
</protein>
<gene>
    <name evidence="1" type="primary">hcsB</name>
    <name evidence="1" type="ORF">SAMEA1410922_00718</name>
</gene>
<accession>A0ABY6TIF7</accession>
<dbReference type="Proteomes" id="UP000308167">
    <property type="component" value="Unassembled WGS sequence"/>
</dbReference>